<dbReference type="PROSITE" id="PS00531">
    <property type="entry name" value="RNASE_T2_2"/>
    <property type="match status" value="1"/>
</dbReference>
<dbReference type="Proteomes" id="UP001151287">
    <property type="component" value="Unassembled WGS sequence"/>
</dbReference>
<evidence type="ECO:0000256" key="4">
    <source>
        <dbReference type="RuleBase" id="RU004328"/>
    </source>
</evidence>
<sequence length="258" mass="28887">MKSLTLLVLTHIFLLAFASSAQGYAYDFFYFVQQRPFDFGIHGLWPNYNNGSYPANCDPNNPFAISQIQDLVSSLRANWTSLSCPSSDSSSFWQHEWDKHGTCSETVLNQHGYFQAALNLKSKTGLLSCLKSAGISPNGGSYTSTNVEAAIKTCIGHTPYVECNKDASSRYQLYQVYTCHLSLFVVELSLDPCSQWHSVHVCYRARLSHRSLLSLSPQPRTPTEHAPPLSFSVTSSSPKRHHFSVKFLGYPIPFNFPN</sequence>
<gene>
    <name evidence="6" type="ORF">LUZ63_001209</name>
</gene>
<evidence type="ECO:0000313" key="7">
    <source>
        <dbReference type="Proteomes" id="UP001151287"/>
    </source>
</evidence>
<name>A0A9Q0HXC6_9POAL</name>
<organism evidence="6 7">
    <name type="scientific">Rhynchospora breviuscula</name>
    <dbReference type="NCBI Taxonomy" id="2022672"/>
    <lineage>
        <taxon>Eukaryota</taxon>
        <taxon>Viridiplantae</taxon>
        <taxon>Streptophyta</taxon>
        <taxon>Embryophyta</taxon>
        <taxon>Tracheophyta</taxon>
        <taxon>Spermatophyta</taxon>
        <taxon>Magnoliopsida</taxon>
        <taxon>Liliopsida</taxon>
        <taxon>Poales</taxon>
        <taxon>Cyperaceae</taxon>
        <taxon>Cyperoideae</taxon>
        <taxon>Rhynchosporeae</taxon>
        <taxon>Rhynchospora</taxon>
    </lineage>
</organism>
<dbReference type="GO" id="GO:0003723">
    <property type="term" value="F:RNA binding"/>
    <property type="evidence" value="ECO:0007669"/>
    <property type="project" value="InterPro"/>
</dbReference>
<evidence type="ECO:0000256" key="5">
    <source>
        <dbReference type="SAM" id="SignalP"/>
    </source>
</evidence>
<dbReference type="GO" id="GO:0006401">
    <property type="term" value="P:RNA catabolic process"/>
    <property type="evidence" value="ECO:0007669"/>
    <property type="project" value="TreeGrafter"/>
</dbReference>
<dbReference type="PANTHER" id="PTHR11240">
    <property type="entry name" value="RIBONUCLEASE T2"/>
    <property type="match status" value="1"/>
</dbReference>
<protein>
    <submittedName>
        <fullName evidence="6">Uncharacterized protein</fullName>
    </submittedName>
</protein>
<evidence type="ECO:0000256" key="2">
    <source>
        <dbReference type="ARBA" id="ARBA00023157"/>
    </source>
</evidence>
<dbReference type="InterPro" id="IPR033697">
    <property type="entry name" value="Ribonuclease_T2_eukaryotic"/>
</dbReference>
<accession>A0A9Q0HXC6</accession>
<dbReference type="GO" id="GO:0033897">
    <property type="term" value="F:ribonuclease T2 activity"/>
    <property type="evidence" value="ECO:0007669"/>
    <property type="project" value="InterPro"/>
</dbReference>
<dbReference type="SUPFAM" id="SSF55895">
    <property type="entry name" value="Ribonuclease Rh-like"/>
    <property type="match status" value="1"/>
</dbReference>
<feature type="chain" id="PRO_5040474016" evidence="5">
    <location>
        <begin position="24"/>
        <end position="258"/>
    </location>
</feature>
<keyword evidence="7" id="KW-1185">Reference proteome</keyword>
<feature type="signal peptide" evidence="5">
    <location>
        <begin position="1"/>
        <end position="23"/>
    </location>
</feature>
<comment type="similarity">
    <text evidence="1 4">Belongs to the RNase T2 family.</text>
</comment>
<dbReference type="InterPro" id="IPR018188">
    <property type="entry name" value="RNase_T2_His_AS_1"/>
</dbReference>
<feature type="active site" evidence="3">
    <location>
        <position position="42"/>
    </location>
</feature>
<dbReference type="Gene3D" id="3.90.730.10">
    <property type="entry name" value="Ribonuclease T2-like"/>
    <property type="match status" value="1"/>
</dbReference>
<dbReference type="AlphaFoldDB" id="A0A9Q0HXC6"/>
<evidence type="ECO:0000256" key="1">
    <source>
        <dbReference type="ARBA" id="ARBA00007469"/>
    </source>
</evidence>
<evidence type="ECO:0000313" key="6">
    <source>
        <dbReference type="EMBL" id="KAJ1701430.1"/>
    </source>
</evidence>
<dbReference type="CDD" id="cd01061">
    <property type="entry name" value="RNase_T2_euk"/>
    <property type="match status" value="1"/>
</dbReference>
<dbReference type="Pfam" id="PF00445">
    <property type="entry name" value="Ribonuclease_T2"/>
    <property type="match status" value="1"/>
</dbReference>
<dbReference type="InterPro" id="IPR036430">
    <property type="entry name" value="RNase_T2-like_sf"/>
</dbReference>
<dbReference type="GO" id="GO:0005576">
    <property type="term" value="C:extracellular region"/>
    <property type="evidence" value="ECO:0007669"/>
    <property type="project" value="TreeGrafter"/>
</dbReference>
<reference evidence="6" key="1">
    <citation type="journal article" date="2022" name="Cell">
        <title>Repeat-based holocentromeres influence genome architecture and karyotype evolution.</title>
        <authorList>
            <person name="Hofstatter P.G."/>
            <person name="Thangavel G."/>
            <person name="Lux T."/>
            <person name="Neumann P."/>
            <person name="Vondrak T."/>
            <person name="Novak P."/>
            <person name="Zhang M."/>
            <person name="Costa L."/>
            <person name="Castellani M."/>
            <person name="Scott A."/>
            <person name="Toegelov H."/>
            <person name="Fuchs J."/>
            <person name="Mata-Sucre Y."/>
            <person name="Dias Y."/>
            <person name="Vanzela A.L.L."/>
            <person name="Huettel B."/>
            <person name="Almeida C.C.S."/>
            <person name="Simkova H."/>
            <person name="Souza G."/>
            <person name="Pedrosa-Harand A."/>
            <person name="Macas J."/>
            <person name="Mayer K.F.X."/>
            <person name="Houben A."/>
            <person name="Marques A."/>
        </authorList>
    </citation>
    <scope>NUCLEOTIDE SEQUENCE</scope>
    <source>
        <strain evidence="6">RhyBre1mFocal</strain>
    </source>
</reference>
<feature type="active site" evidence="3">
    <location>
        <position position="100"/>
    </location>
</feature>
<dbReference type="InterPro" id="IPR033130">
    <property type="entry name" value="RNase_T2_His_AS_2"/>
</dbReference>
<feature type="active site" evidence="3">
    <location>
        <position position="96"/>
    </location>
</feature>
<dbReference type="InterPro" id="IPR001568">
    <property type="entry name" value="RNase_T2-like"/>
</dbReference>
<evidence type="ECO:0000256" key="3">
    <source>
        <dbReference type="PIRSR" id="PIRSR633697-1"/>
    </source>
</evidence>
<dbReference type="EMBL" id="JAMQYH010000001">
    <property type="protein sequence ID" value="KAJ1701430.1"/>
    <property type="molecule type" value="Genomic_DNA"/>
</dbReference>
<dbReference type="PANTHER" id="PTHR11240:SF72">
    <property type="entry name" value="RIBONUCLEASE 1"/>
    <property type="match status" value="1"/>
</dbReference>
<keyword evidence="5" id="KW-0732">Signal</keyword>
<dbReference type="OrthoDB" id="435754at2759"/>
<proteinExistence type="inferred from homology"/>
<keyword evidence="2" id="KW-1015">Disulfide bond</keyword>
<comment type="caution">
    <text evidence="6">The sequence shown here is derived from an EMBL/GenBank/DDBJ whole genome shotgun (WGS) entry which is preliminary data.</text>
</comment>
<dbReference type="PROSITE" id="PS00530">
    <property type="entry name" value="RNASE_T2_1"/>
    <property type="match status" value="1"/>
</dbReference>